<evidence type="ECO:0000313" key="2">
    <source>
        <dbReference type="Proteomes" id="UP000321827"/>
    </source>
</evidence>
<gene>
    <name evidence="1" type="ORF">ODE01S_06720</name>
</gene>
<sequence length="243" mass="26860">MFVLETLGPLAAGPEGFPRRDGAPYLPGADLREALLTAALTYAIERDEAFAAEMRRFAQHAFKGSAGELAAAMLEALLVRQPELEALAPADVPLAEPERRRVLVVNTAAGRVEGGLELELFEGRAEVPALLQPELETWLAAAARRYRAVLSSAEAAELTRVLPESEPLYRALEAREGEGTFWPLRAGYWTPEPEGGRFLAFARSAAADRALERRFRTRPLPQRILYDPETRRSLGWVNLRKEG</sequence>
<evidence type="ECO:0000313" key="1">
    <source>
        <dbReference type="EMBL" id="GEM89238.1"/>
    </source>
</evidence>
<proteinExistence type="predicted"/>
<organism evidence="1 2">
    <name type="scientific">Oceanithermus desulfurans NBRC 100063</name>
    <dbReference type="NCBI Taxonomy" id="1227550"/>
    <lineage>
        <taxon>Bacteria</taxon>
        <taxon>Thermotogati</taxon>
        <taxon>Deinococcota</taxon>
        <taxon>Deinococci</taxon>
        <taxon>Thermales</taxon>
        <taxon>Thermaceae</taxon>
        <taxon>Oceanithermus</taxon>
    </lineage>
</organism>
<dbReference type="AlphaFoldDB" id="A0A511RHX4"/>
<comment type="caution">
    <text evidence="1">The sequence shown here is derived from an EMBL/GenBank/DDBJ whole genome shotgun (WGS) entry which is preliminary data.</text>
</comment>
<protein>
    <submittedName>
        <fullName evidence="1">Uncharacterized protein</fullName>
    </submittedName>
</protein>
<accession>A0A511RHX4</accession>
<dbReference type="OrthoDB" id="9779564at2"/>
<name>A0A511RHX4_9DEIN</name>
<dbReference type="EMBL" id="BJXN01000003">
    <property type="protein sequence ID" value="GEM89238.1"/>
    <property type="molecule type" value="Genomic_DNA"/>
</dbReference>
<dbReference type="Proteomes" id="UP000321827">
    <property type="component" value="Unassembled WGS sequence"/>
</dbReference>
<reference evidence="1 2" key="1">
    <citation type="submission" date="2019-07" db="EMBL/GenBank/DDBJ databases">
        <title>Whole genome shotgun sequence of Oceanithermus desulfurans NBRC 100063.</title>
        <authorList>
            <person name="Hosoyama A."/>
            <person name="Uohara A."/>
            <person name="Ohji S."/>
            <person name="Ichikawa N."/>
        </authorList>
    </citation>
    <scope>NUCLEOTIDE SEQUENCE [LARGE SCALE GENOMIC DNA]</scope>
    <source>
        <strain evidence="1 2">NBRC 100063</strain>
    </source>
</reference>
<dbReference type="RefSeq" id="WP_147145817.1">
    <property type="nucleotide sequence ID" value="NZ_BJXN01000003.1"/>
</dbReference>